<dbReference type="EnsemblMetazoa" id="G16370.1">
    <property type="protein sequence ID" value="G16370.1:cds"/>
    <property type="gene ID" value="G16370"/>
</dbReference>
<keyword evidence="2" id="KW-1185">Reference proteome</keyword>
<evidence type="ECO:0000313" key="1">
    <source>
        <dbReference type="EnsemblMetazoa" id="G16370.1:cds"/>
    </source>
</evidence>
<proteinExistence type="predicted"/>
<accession>A0A8W8IY08</accession>
<dbReference type="Proteomes" id="UP000005408">
    <property type="component" value="Unassembled WGS sequence"/>
</dbReference>
<organism evidence="1 2">
    <name type="scientific">Magallana gigas</name>
    <name type="common">Pacific oyster</name>
    <name type="synonym">Crassostrea gigas</name>
    <dbReference type="NCBI Taxonomy" id="29159"/>
    <lineage>
        <taxon>Eukaryota</taxon>
        <taxon>Metazoa</taxon>
        <taxon>Spiralia</taxon>
        <taxon>Lophotrochozoa</taxon>
        <taxon>Mollusca</taxon>
        <taxon>Bivalvia</taxon>
        <taxon>Autobranchia</taxon>
        <taxon>Pteriomorphia</taxon>
        <taxon>Ostreida</taxon>
        <taxon>Ostreoidea</taxon>
        <taxon>Ostreidae</taxon>
        <taxon>Magallana</taxon>
    </lineage>
</organism>
<protein>
    <submittedName>
        <fullName evidence="1">Uncharacterized protein</fullName>
    </submittedName>
</protein>
<evidence type="ECO:0000313" key="2">
    <source>
        <dbReference type="Proteomes" id="UP000005408"/>
    </source>
</evidence>
<dbReference type="AlphaFoldDB" id="A0A8W8IY08"/>
<reference evidence="1" key="1">
    <citation type="submission" date="2022-08" db="UniProtKB">
        <authorList>
            <consortium name="EnsemblMetazoa"/>
        </authorList>
    </citation>
    <scope>IDENTIFICATION</scope>
    <source>
        <strain evidence="1">05x7-T-G4-1.051#20</strain>
    </source>
</reference>
<sequence length="100" mass="11548">MTRDVSQCSKRTLGNLRSGRPCRVWNSTQVSARNIQTKNQQLRSAAYKAMVRPQLEYAASVWDPHLATHTNQIEAVQRRAAKWVMSDYSRTSSKQVYYMP</sequence>
<name>A0A8W8IY08_MAGGI</name>